<reference evidence="3 4" key="1">
    <citation type="submission" date="2019-11" db="EMBL/GenBank/DDBJ databases">
        <title>Whole genome sequence of Haloferax sp. MBLA0076.</title>
        <authorList>
            <person name="Seo M.-J."/>
            <person name="Cho E.-S."/>
        </authorList>
    </citation>
    <scope>NUCLEOTIDE SEQUENCE [LARGE SCALE GENOMIC DNA]</scope>
    <source>
        <strain evidence="3 4">MBLA0076</strain>
    </source>
</reference>
<comment type="caution">
    <text evidence="3">The sequence shown here is derived from an EMBL/GenBank/DDBJ whole genome shotgun (WGS) entry which is preliminary data.</text>
</comment>
<dbReference type="Gene3D" id="3.30.360.10">
    <property type="entry name" value="Dihydrodipicolinate Reductase, domain 2"/>
    <property type="match status" value="1"/>
</dbReference>
<sequence length="327" mass="35633">MRRSVAAGVIGVGAMGTNHARVYSELRGVELVGIADADHERATAVAADFGTEAFTIDELLERVDVVTVAVPTPYHASITRQCIEAGVHTLVEKPFVDDKLEGEGLIALAEWNGVTLQIGHIERFNPAIRSLEKILDDVEPIAITANRLGPPLNRDVDDGVIMDLMIHDIDVVLSLVDSDITTLSATSAADEQYATAQLTFANGVVSTLTASRVTQQKTRTLDITAPDRLIRVDYVNQSVQIFRQSRPDYLRENGNIRFRHEVVMEQPMIEAGEPLKHELESFIEAAIEGSPVIVSAADGLRAVEIAQRIKAAAHANEQTVEVSEEAR</sequence>
<dbReference type="SUPFAM" id="SSF55347">
    <property type="entry name" value="Glyceraldehyde-3-phosphate dehydrogenase-like, C-terminal domain"/>
    <property type="match status" value="1"/>
</dbReference>
<organism evidence="3 4">
    <name type="scientific">Haloferax litoreum</name>
    <dbReference type="NCBI Taxonomy" id="2666140"/>
    <lineage>
        <taxon>Archaea</taxon>
        <taxon>Methanobacteriati</taxon>
        <taxon>Methanobacteriota</taxon>
        <taxon>Stenosarchaea group</taxon>
        <taxon>Halobacteria</taxon>
        <taxon>Halobacteriales</taxon>
        <taxon>Haloferacaceae</taxon>
        <taxon>Haloferax</taxon>
    </lineage>
</organism>
<dbReference type="Pfam" id="PF01408">
    <property type="entry name" value="GFO_IDH_MocA"/>
    <property type="match status" value="1"/>
</dbReference>
<proteinExistence type="predicted"/>
<dbReference type="InterPro" id="IPR000683">
    <property type="entry name" value="Gfo/Idh/MocA-like_OxRdtase_N"/>
</dbReference>
<dbReference type="GO" id="GO:0000166">
    <property type="term" value="F:nucleotide binding"/>
    <property type="evidence" value="ECO:0007669"/>
    <property type="project" value="InterPro"/>
</dbReference>
<name>A0A6A8GKY8_9EURY</name>
<dbReference type="InterPro" id="IPR051450">
    <property type="entry name" value="Gfo/Idh/MocA_Oxidoreductases"/>
</dbReference>
<dbReference type="InterPro" id="IPR055170">
    <property type="entry name" value="GFO_IDH_MocA-like_dom"/>
</dbReference>
<evidence type="ECO:0000259" key="2">
    <source>
        <dbReference type="Pfam" id="PF22725"/>
    </source>
</evidence>
<dbReference type="SUPFAM" id="SSF51735">
    <property type="entry name" value="NAD(P)-binding Rossmann-fold domains"/>
    <property type="match status" value="1"/>
</dbReference>
<accession>A0A6A8GKY8</accession>
<evidence type="ECO:0000313" key="4">
    <source>
        <dbReference type="Proteomes" id="UP000439022"/>
    </source>
</evidence>
<dbReference type="RefSeq" id="WP_151164791.1">
    <property type="nucleotide sequence ID" value="NZ_WKJO01000003.1"/>
</dbReference>
<dbReference type="Proteomes" id="UP000439022">
    <property type="component" value="Unassembled WGS sequence"/>
</dbReference>
<gene>
    <name evidence="3" type="ORF">GJR96_17420</name>
</gene>
<protein>
    <submittedName>
        <fullName evidence="3">Gfo/Idh/MocA family oxidoreductase</fullName>
    </submittedName>
</protein>
<dbReference type="Gene3D" id="3.40.50.720">
    <property type="entry name" value="NAD(P)-binding Rossmann-like Domain"/>
    <property type="match status" value="1"/>
</dbReference>
<dbReference type="EMBL" id="WKJO01000003">
    <property type="protein sequence ID" value="MRX23726.1"/>
    <property type="molecule type" value="Genomic_DNA"/>
</dbReference>
<feature type="domain" description="GFO/IDH/MocA-like oxidoreductase" evidence="2">
    <location>
        <begin position="154"/>
        <end position="223"/>
    </location>
</feature>
<evidence type="ECO:0000313" key="3">
    <source>
        <dbReference type="EMBL" id="MRX23726.1"/>
    </source>
</evidence>
<dbReference type="PANTHER" id="PTHR43377:SF1">
    <property type="entry name" value="BILIVERDIN REDUCTASE A"/>
    <property type="match status" value="1"/>
</dbReference>
<dbReference type="Pfam" id="PF22725">
    <property type="entry name" value="GFO_IDH_MocA_C3"/>
    <property type="match status" value="1"/>
</dbReference>
<dbReference type="InterPro" id="IPR036291">
    <property type="entry name" value="NAD(P)-bd_dom_sf"/>
</dbReference>
<evidence type="ECO:0000259" key="1">
    <source>
        <dbReference type="Pfam" id="PF01408"/>
    </source>
</evidence>
<feature type="domain" description="Gfo/Idh/MocA-like oxidoreductase N-terminal" evidence="1">
    <location>
        <begin position="7"/>
        <end position="120"/>
    </location>
</feature>
<dbReference type="PANTHER" id="PTHR43377">
    <property type="entry name" value="BILIVERDIN REDUCTASE A"/>
    <property type="match status" value="1"/>
</dbReference>
<keyword evidence="4" id="KW-1185">Reference proteome</keyword>
<dbReference type="AlphaFoldDB" id="A0A6A8GKY8"/>